<evidence type="ECO:0000313" key="5">
    <source>
        <dbReference type="Proteomes" id="UP001169242"/>
    </source>
</evidence>
<evidence type="ECO:0000256" key="3">
    <source>
        <dbReference type="PIRNR" id="PIRNR033490"/>
    </source>
</evidence>
<keyword evidence="3" id="KW-0378">Hydrolase</keyword>
<dbReference type="PANTHER" id="PTHR33988:SF2">
    <property type="entry name" value="ENDORIBONUCLEASE MAZF"/>
    <property type="match status" value="1"/>
</dbReference>
<name>A0AA42DQP5_9FIRM</name>
<dbReference type="Gene3D" id="2.30.30.110">
    <property type="match status" value="1"/>
</dbReference>
<dbReference type="RefSeq" id="WP_053982354.1">
    <property type="nucleotide sequence ID" value="NZ_JAQIFT010000067.1"/>
</dbReference>
<dbReference type="GO" id="GO:0006402">
    <property type="term" value="P:mRNA catabolic process"/>
    <property type="evidence" value="ECO:0007669"/>
    <property type="project" value="TreeGrafter"/>
</dbReference>
<gene>
    <name evidence="4" type="ORF">PBV87_19185</name>
</gene>
<evidence type="ECO:0000313" key="4">
    <source>
        <dbReference type="EMBL" id="MDA3733604.1"/>
    </source>
</evidence>
<dbReference type="EC" id="3.1.-.-" evidence="3"/>
<dbReference type="EMBL" id="JAQIFT010000067">
    <property type="protein sequence ID" value="MDA3733604.1"/>
    <property type="molecule type" value="Genomic_DNA"/>
</dbReference>
<keyword evidence="5" id="KW-1185">Reference proteome</keyword>
<dbReference type="Proteomes" id="UP001169242">
    <property type="component" value="Unassembled WGS sequence"/>
</dbReference>
<comment type="caution">
    <text evidence="4">The sequence shown here is derived from an EMBL/GenBank/DDBJ whole genome shotgun (WGS) entry which is preliminary data.</text>
</comment>
<dbReference type="SUPFAM" id="SSF50118">
    <property type="entry name" value="Cell growth inhibitor/plasmid maintenance toxic component"/>
    <property type="match status" value="1"/>
</dbReference>
<dbReference type="GO" id="GO:0016075">
    <property type="term" value="P:rRNA catabolic process"/>
    <property type="evidence" value="ECO:0007669"/>
    <property type="project" value="TreeGrafter"/>
</dbReference>
<dbReference type="InterPro" id="IPR011067">
    <property type="entry name" value="Plasmid_toxin/cell-grow_inhib"/>
</dbReference>
<dbReference type="Pfam" id="PF02452">
    <property type="entry name" value="PemK_toxin"/>
    <property type="match status" value="1"/>
</dbReference>
<accession>A0AA42DQP5</accession>
<dbReference type="GO" id="GO:0003677">
    <property type="term" value="F:DNA binding"/>
    <property type="evidence" value="ECO:0007669"/>
    <property type="project" value="InterPro"/>
</dbReference>
<proteinExistence type="inferred from homology"/>
<dbReference type="InterPro" id="IPR003477">
    <property type="entry name" value="PemK-like"/>
</dbReference>
<dbReference type="AlphaFoldDB" id="A0AA42DQP5"/>
<organism evidence="4 5">
    <name type="scientific">Holtiella tumoricola</name>
    <dbReference type="NCBI Taxonomy" id="3018743"/>
    <lineage>
        <taxon>Bacteria</taxon>
        <taxon>Bacillati</taxon>
        <taxon>Bacillota</taxon>
        <taxon>Clostridia</taxon>
        <taxon>Lachnospirales</taxon>
        <taxon>Cellulosilyticaceae</taxon>
        <taxon>Holtiella</taxon>
    </lineage>
</organism>
<sequence>MNIEDTSSEYIYPRRGEIYEADLGVGDGSEQAGIRPVLIIQNNVGNHYSPTIICVPLTSKIKKDIPTHYTVTKEKYHFLTHDSTILCEQIKTISKRRLSHKIGMLSKQDMQNIDQRLSISIAL</sequence>
<dbReference type="GO" id="GO:0004521">
    <property type="term" value="F:RNA endonuclease activity"/>
    <property type="evidence" value="ECO:0007669"/>
    <property type="project" value="TreeGrafter"/>
</dbReference>
<dbReference type="GO" id="GO:0016787">
    <property type="term" value="F:hydrolase activity"/>
    <property type="evidence" value="ECO:0007669"/>
    <property type="project" value="UniProtKB-KW"/>
</dbReference>
<dbReference type="PIRSF" id="PIRSF033490">
    <property type="entry name" value="MazF"/>
    <property type="match status" value="1"/>
</dbReference>
<keyword evidence="2" id="KW-1277">Toxin-antitoxin system</keyword>
<reference evidence="4" key="1">
    <citation type="journal article" date="2023" name="Int. J. Syst. Evol. Microbiol.">
        <title>&lt;i&gt;Holtiella tumoricola&lt;/i&gt; gen. nov. sp. nov., isolated from a human clinical sample.</title>
        <authorList>
            <person name="Allen-Vercoe E."/>
            <person name="Daigneault M.C."/>
            <person name="Vancuren S.J."/>
            <person name="Cochrane K."/>
            <person name="O'Neal L.L."/>
            <person name="Sankaranarayanan K."/>
            <person name="Lawson P.A."/>
        </authorList>
    </citation>
    <scope>NUCLEOTIDE SEQUENCE</scope>
    <source>
        <strain evidence="4">CC70A</strain>
    </source>
</reference>
<evidence type="ECO:0000256" key="2">
    <source>
        <dbReference type="ARBA" id="ARBA00022649"/>
    </source>
</evidence>
<keyword evidence="3" id="KW-0255">Endonuclease</keyword>
<comment type="similarity">
    <text evidence="1 3">Belongs to the PemK/MazF family.</text>
</comment>
<protein>
    <recommendedName>
        <fullName evidence="3">mRNA interferase</fullName>
        <ecNumber evidence="3">3.1.-.-</ecNumber>
    </recommendedName>
</protein>
<evidence type="ECO:0000256" key="1">
    <source>
        <dbReference type="ARBA" id="ARBA00007521"/>
    </source>
</evidence>
<keyword evidence="3" id="KW-0540">Nuclease</keyword>
<comment type="function">
    <text evidence="3">Toxic component of a type II toxin-antitoxin (TA) system.</text>
</comment>
<dbReference type="PANTHER" id="PTHR33988">
    <property type="entry name" value="ENDORIBONUCLEASE MAZF-RELATED"/>
    <property type="match status" value="1"/>
</dbReference>